<dbReference type="RefSeq" id="WP_151123857.1">
    <property type="nucleotide sequence ID" value="NZ_CP088081.1"/>
</dbReference>
<dbReference type="PANTHER" id="PTHR37828">
    <property type="entry name" value="GSR2449 PROTEIN"/>
    <property type="match status" value="1"/>
</dbReference>
<comment type="similarity">
    <text evidence="1">Belongs to the YciI family.</text>
</comment>
<evidence type="ECO:0000313" key="3">
    <source>
        <dbReference type="EMBL" id="KAB0583187.1"/>
    </source>
</evidence>
<accession>A0A643FF99</accession>
<comment type="caution">
    <text evidence="3">The sequence shown here is derived from an EMBL/GenBank/DDBJ whole genome shotgun (WGS) entry which is preliminary data.</text>
</comment>
<dbReference type="PANTHER" id="PTHR37828:SF1">
    <property type="entry name" value="YCII-RELATED DOMAIN-CONTAINING PROTEIN"/>
    <property type="match status" value="1"/>
</dbReference>
<dbReference type="GO" id="GO:0016787">
    <property type="term" value="F:hydrolase activity"/>
    <property type="evidence" value="ECO:0007669"/>
    <property type="project" value="UniProtKB-KW"/>
</dbReference>
<evidence type="ECO:0000256" key="1">
    <source>
        <dbReference type="ARBA" id="ARBA00007689"/>
    </source>
</evidence>
<organism evidence="3 4">
    <name type="scientific">Ideonella dechloratans</name>
    <dbReference type="NCBI Taxonomy" id="36863"/>
    <lineage>
        <taxon>Bacteria</taxon>
        <taxon>Pseudomonadati</taxon>
        <taxon>Pseudomonadota</taxon>
        <taxon>Betaproteobacteria</taxon>
        <taxon>Burkholderiales</taxon>
        <taxon>Sphaerotilaceae</taxon>
        <taxon>Ideonella</taxon>
    </lineage>
</organism>
<feature type="domain" description="YCII-related" evidence="2">
    <location>
        <begin position="5"/>
        <end position="80"/>
    </location>
</feature>
<keyword evidence="3" id="KW-0378">Hydrolase</keyword>
<name>A0A643FF99_IDEDE</name>
<dbReference type="Pfam" id="PF03795">
    <property type="entry name" value="YCII"/>
    <property type="match status" value="1"/>
</dbReference>
<sequence length="97" mass="10590">MTMYLIQIRYTRPLAEVEQQLEAHRAYLREAPEAAGILMTARRQDRTGGLVMMRADSLAAVEAFVARDPYATAGVAAFEITAYDVAQVAAGLDALKS</sequence>
<dbReference type="Gene3D" id="3.30.70.1060">
    <property type="entry name" value="Dimeric alpha+beta barrel"/>
    <property type="match status" value="1"/>
</dbReference>
<dbReference type="EMBL" id="VZPB01000017">
    <property type="protein sequence ID" value="KAB0583187.1"/>
    <property type="molecule type" value="Genomic_DNA"/>
</dbReference>
<dbReference type="SUPFAM" id="SSF54909">
    <property type="entry name" value="Dimeric alpha+beta barrel"/>
    <property type="match status" value="1"/>
</dbReference>
<dbReference type="OrthoDB" id="9797014at2"/>
<dbReference type="InterPro" id="IPR005545">
    <property type="entry name" value="YCII"/>
</dbReference>
<gene>
    <name evidence="3" type="ORF">F7Q92_09225</name>
</gene>
<evidence type="ECO:0000313" key="4">
    <source>
        <dbReference type="Proteomes" id="UP000430120"/>
    </source>
</evidence>
<keyword evidence="4" id="KW-1185">Reference proteome</keyword>
<dbReference type="InterPro" id="IPR011008">
    <property type="entry name" value="Dimeric_a/b-barrel"/>
</dbReference>
<protein>
    <submittedName>
        <fullName evidence="3">GTP cyclohydrolase</fullName>
    </submittedName>
</protein>
<dbReference type="AlphaFoldDB" id="A0A643FF99"/>
<reference evidence="3 4" key="1">
    <citation type="submission" date="2019-09" db="EMBL/GenBank/DDBJ databases">
        <title>Draft genome sequences of 48 bacterial type strains from the CCUG.</title>
        <authorList>
            <person name="Tunovic T."/>
            <person name="Pineiro-Iglesias B."/>
            <person name="Unosson C."/>
            <person name="Inganas E."/>
            <person name="Ohlen M."/>
            <person name="Cardew S."/>
            <person name="Jensie-Markopoulos S."/>
            <person name="Salva-Serra F."/>
            <person name="Jaen-Luchoro D."/>
            <person name="Karlsson R."/>
            <person name="Svensson-Stadler L."/>
            <person name="Chun J."/>
            <person name="Moore E."/>
        </authorList>
    </citation>
    <scope>NUCLEOTIDE SEQUENCE [LARGE SCALE GENOMIC DNA]</scope>
    <source>
        <strain evidence="3 4">CCUG 30977</strain>
    </source>
</reference>
<dbReference type="Proteomes" id="UP000430120">
    <property type="component" value="Unassembled WGS sequence"/>
</dbReference>
<evidence type="ECO:0000259" key="2">
    <source>
        <dbReference type="Pfam" id="PF03795"/>
    </source>
</evidence>
<proteinExistence type="inferred from homology"/>